<evidence type="ECO:0000313" key="2">
    <source>
        <dbReference type="EMBL" id="GAA4498415.1"/>
    </source>
</evidence>
<dbReference type="CDD" id="cd00077">
    <property type="entry name" value="HDc"/>
    <property type="match status" value="1"/>
</dbReference>
<dbReference type="InterPro" id="IPR021812">
    <property type="entry name" value="DUF3391"/>
</dbReference>
<dbReference type="SUPFAM" id="SSF109604">
    <property type="entry name" value="HD-domain/PDEase-like"/>
    <property type="match status" value="1"/>
</dbReference>
<dbReference type="Pfam" id="PF13487">
    <property type="entry name" value="HD_5"/>
    <property type="match status" value="1"/>
</dbReference>
<dbReference type="PANTHER" id="PTHR43155">
    <property type="entry name" value="CYCLIC DI-GMP PHOSPHODIESTERASE PA4108-RELATED"/>
    <property type="match status" value="1"/>
</dbReference>
<evidence type="ECO:0000259" key="1">
    <source>
        <dbReference type="PROSITE" id="PS51832"/>
    </source>
</evidence>
<gene>
    <name evidence="2" type="ORF">GCM10023095_16800</name>
</gene>
<organism evidence="2 3">
    <name type="scientific">Pseudaeromonas paramecii</name>
    <dbReference type="NCBI Taxonomy" id="2138166"/>
    <lineage>
        <taxon>Bacteria</taxon>
        <taxon>Pseudomonadati</taxon>
        <taxon>Pseudomonadota</taxon>
        <taxon>Gammaproteobacteria</taxon>
        <taxon>Aeromonadales</taxon>
        <taxon>Aeromonadaceae</taxon>
        <taxon>Pseudaeromonas</taxon>
    </lineage>
</organism>
<evidence type="ECO:0000313" key="3">
    <source>
        <dbReference type="Proteomes" id="UP001501321"/>
    </source>
</evidence>
<dbReference type="NCBIfam" id="TIGR00277">
    <property type="entry name" value="HDIG"/>
    <property type="match status" value="1"/>
</dbReference>
<dbReference type="SMART" id="SM00471">
    <property type="entry name" value="HDc"/>
    <property type="match status" value="1"/>
</dbReference>
<dbReference type="InterPro" id="IPR003607">
    <property type="entry name" value="HD/PDEase_dom"/>
</dbReference>
<sequence>MAGIKISIDRLQIGNYVKLPVNWKDHPFLFSSFLIKSQEQIDLIRSLGLKQVVIFPDKSDTPPKPMSSEIQLAEPAINHDEVADLDARLRADKAHRIEQLKQYRRSLQRSEKAFERSLTQMRSLINKLQNRPLTAMQEAQELVDDMVSKLLNADEMVLHLMSDMPEGESIYYHSLNVAILAMMLGKEAGFNEQEIKVLGMGAIFHDIGKVKIPSQILRKMEPLTKPEENLMRQHPRYSRDLLDLVKDCNPEIKTLVYQHHERLDGSGYPEQVKADKLGKLTQMLSMVDEYDSLCHPQQKSQARVPHVVLSYLFKHRTKQLNKDYIGLLVKQLGIYPPGSVVQLSNGQVGLVMSVNPKRLLYPSVLLYDPMIPRQEAAIIDLEDAGLSIGKVIAPSRLPEPVFEYLNPRTRISFYIDYTSNLKQ</sequence>
<name>A0ABP8Q8B7_9GAMM</name>
<dbReference type="RefSeq" id="WP_345011989.1">
    <property type="nucleotide sequence ID" value="NZ_BAABFC010000011.1"/>
</dbReference>
<dbReference type="Gene3D" id="1.10.3210.10">
    <property type="entry name" value="Hypothetical protein af1432"/>
    <property type="match status" value="1"/>
</dbReference>
<dbReference type="PANTHER" id="PTHR43155:SF2">
    <property type="entry name" value="CYCLIC DI-GMP PHOSPHODIESTERASE PA4108"/>
    <property type="match status" value="1"/>
</dbReference>
<dbReference type="InterPro" id="IPR006675">
    <property type="entry name" value="HDIG_dom"/>
</dbReference>
<dbReference type="Pfam" id="PF11871">
    <property type="entry name" value="DUF3391"/>
    <property type="match status" value="1"/>
</dbReference>
<dbReference type="EMBL" id="BAABFC010000011">
    <property type="protein sequence ID" value="GAA4498415.1"/>
    <property type="molecule type" value="Genomic_DNA"/>
</dbReference>
<dbReference type="Proteomes" id="UP001501321">
    <property type="component" value="Unassembled WGS sequence"/>
</dbReference>
<comment type="caution">
    <text evidence="2">The sequence shown here is derived from an EMBL/GenBank/DDBJ whole genome shotgun (WGS) entry which is preliminary data.</text>
</comment>
<proteinExistence type="predicted"/>
<feature type="domain" description="HD-GYP" evidence="1">
    <location>
        <begin position="150"/>
        <end position="344"/>
    </location>
</feature>
<keyword evidence="3" id="KW-1185">Reference proteome</keyword>
<dbReference type="PROSITE" id="PS51832">
    <property type="entry name" value="HD_GYP"/>
    <property type="match status" value="1"/>
</dbReference>
<reference evidence="3" key="1">
    <citation type="journal article" date="2019" name="Int. J. Syst. Evol. Microbiol.">
        <title>The Global Catalogue of Microorganisms (GCM) 10K type strain sequencing project: providing services to taxonomists for standard genome sequencing and annotation.</title>
        <authorList>
            <consortium name="The Broad Institute Genomics Platform"/>
            <consortium name="The Broad Institute Genome Sequencing Center for Infectious Disease"/>
            <person name="Wu L."/>
            <person name="Ma J."/>
        </authorList>
    </citation>
    <scope>NUCLEOTIDE SEQUENCE [LARGE SCALE GENOMIC DNA]</scope>
    <source>
        <strain evidence="3">JCM 32226</strain>
    </source>
</reference>
<accession>A0ABP8Q8B7</accession>
<protein>
    <submittedName>
        <fullName evidence="2">DUF3391 domain-containing protein</fullName>
    </submittedName>
</protein>
<dbReference type="InterPro" id="IPR037522">
    <property type="entry name" value="HD_GYP_dom"/>
</dbReference>